<dbReference type="PANTHER" id="PTHR43450:SF1">
    <property type="entry name" value="ASPARTATE--TRNA LIGASE, CYTOPLASMIC"/>
    <property type="match status" value="1"/>
</dbReference>
<evidence type="ECO:0000313" key="13">
    <source>
        <dbReference type="Proteomes" id="UP000266506"/>
    </source>
</evidence>
<dbReference type="InParanoid" id="A0A397QTK4"/>
<dbReference type="Proteomes" id="UP000266506">
    <property type="component" value="Unassembled WGS sequence"/>
</dbReference>
<dbReference type="EMBL" id="QXEV01000029">
    <property type="protein sequence ID" value="RIA64920.1"/>
    <property type="molecule type" value="Genomic_DNA"/>
</dbReference>
<dbReference type="InterPro" id="IPR004364">
    <property type="entry name" value="Aa-tRNA-synt_II"/>
</dbReference>
<evidence type="ECO:0000256" key="7">
    <source>
        <dbReference type="ARBA" id="ARBA00022840"/>
    </source>
</evidence>
<keyword evidence="5 10" id="KW-0436">Ligase</keyword>
<comment type="similarity">
    <text evidence="2 10">Belongs to the class-II aminoacyl-tRNA synthetase family. Type 2 subfamily.</text>
</comment>
<evidence type="ECO:0000259" key="11">
    <source>
        <dbReference type="PROSITE" id="PS50862"/>
    </source>
</evidence>
<dbReference type="Pfam" id="PF00152">
    <property type="entry name" value="tRNA-synt_2"/>
    <property type="match status" value="1"/>
</dbReference>
<dbReference type="NCBIfam" id="NF003483">
    <property type="entry name" value="PRK05159.1"/>
    <property type="match status" value="1"/>
</dbReference>
<feature type="binding site" evidence="10">
    <location>
        <begin position="209"/>
        <end position="211"/>
    </location>
    <ligand>
        <name>ATP</name>
        <dbReference type="ChEBI" id="CHEBI:30616"/>
    </ligand>
</feature>
<keyword evidence="13" id="KW-1185">Reference proteome</keyword>
<sequence length="433" mass="49795">MKRVMLKDIKLGEVNHVAGFVESIRNKKAMCFIVLRDVSGKLQLTIEKANHPEMEETLAKITVDSVIEAEGKILASEYVKLNGMEMYPDTITIDSIAEPSPIVAPKGQETNIDLRLDYRWIDLRTEKNTLMFKCQSCFIARCREFLVQRDFIEIHSPKLIGAESESGAGVFKVDYFDRNAYLAQSPQFYKQMAMASGFERIFECGPVFRAEKFASRKHATEFTGFDLEFSYIESFHDVMHVEEEMLTYALEGVKEKYGDEVKRVFGIDIVVPTLPFPVMDLHDVYDELEARYGYKVPEEEKGDLTTEGERLVQKLSLDKFGHEFLFITGYSKECRAFYHMRDEKGVPCGYDLIWKGCEITTGAQREHRYEILKAQAEEKGLHDDVQFYLDFFKYGCPPHGGFGIGVDRITMIMFNLGIKDAMFIFRGPDRLNP</sequence>
<evidence type="ECO:0000256" key="4">
    <source>
        <dbReference type="ARBA" id="ARBA00022490"/>
    </source>
</evidence>
<feature type="region of interest" description="Aspartate" evidence="10">
    <location>
        <begin position="187"/>
        <end position="190"/>
    </location>
</feature>
<organism evidence="12 13">
    <name type="scientific">Anaeroplasma bactoclasticum</name>
    <dbReference type="NCBI Taxonomy" id="2088"/>
    <lineage>
        <taxon>Bacteria</taxon>
        <taxon>Bacillati</taxon>
        <taxon>Mycoplasmatota</taxon>
        <taxon>Mollicutes</taxon>
        <taxon>Anaeroplasmatales</taxon>
        <taxon>Anaeroplasmataceae</taxon>
        <taxon>Anaeroplasma</taxon>
    </lineage>
</organism>
<evidence type="ECO:0000256" key="8">
    <source>
        <dbReference type="ARBA" id="ARBA00022917"/>
    </source>
</evidence>
<comment type="subcellular location">
    <subcellularLocation>
        <location evidence="1 10">Cytoplasm</location>
    </subcellularLocation>
</comment>
<dbReference type="InterPro" id="IPR002312">
    <property type="entry name" value="Asp/Asn-tRNA-synth_IIb"/>
</dbReference>
<feature type="domain" description="Aminoacyl-transfer RNA synthetases class-II family profile" evidence="11">
    <location>
        <begin position="143"/>
        <end position="433"/>
    </location>
</feature>
<dbReference type="GO" id="GO:0004815">
    <property type="term" value="F:aspartate-tRNA ligase activity"/>
    <property type="evidence" value="ECO:0007669"/>
    <property type="project" value="UniProtKB-UniRule"/>
</dbReference>
<dbReference type="GO" id="GO:0006422">
    <property type="term" value="P:aspartyl-tRNA aminoacylation"/>
    <property type="evidence" value="ECO:0007669"/>
    <property type="project" value="UniProtKB-UniRule"/>
</dbReference>
<evidence type="ECO:0000256" key="3">
    <source>
        <dbReference type="ARBA" id="ARBA00011738"/>
    </source>
</evidence>
<comment type="function">
    <text evidence="10">Catalyzes the attachment of L-aspartate to tRNA(Asp) in a two-step reaction: L-aspartate is first activated by ATP to form Asp-AMP and then transferred to the acceptor end of tRNA(Asp).</text>
</comment>
<feature type="binding site" evidence="10">
    <location>
        <position position="361"/>
    </location>
    <ligand>
        <name>L-aspartate</name>
        <dbReference type="ChEBI" id="CHEBI:29991"/>
    </ligand>
</feature>
<dbReference type="GO" id="GO:0005829">
    <property type="term" value="C:cytosol"/>
    <property type="evidence" value="ECO:0007669"/>
    <property type="project" value="TreeGrafter"/>
</dbReference>
<evidence type="ECO:0000256" key="6">
    <source>
        <dbReference type="ARBA" id="ARBA00022741"/>
    </source>
</evidence>
<comment type="caution">
    <text evidence="12">The sequence shown here is derived from an EMBL/GenBank/DDBJ whole genome shotgun (WGS) entry which is preliminary data.</text>
</comment>
<dbReference type="EC" id="6.1.1.12" evidence="10"/>
<evidence type="ECO:0000256" key="2">
    <source>
        <dbReference type="ARBA" id="ARBA00005312"/>
    </source>
</evidence>
<dbReference type="InterPro" id="IPR004365">
    <property type="entry name" value="NA-bd_OB_tRNA"/>
</dbReference>
<dbReference type="GO" id="GO:0005524">
    <property type="term" value="F:ATP binding"/>
    <property type="evidence" value="ECO:0007669"/>
    <property type="project" value="UniProtKB-UniRule"/>
</dbReference>
<dbReference type="RefSeq" id="WP_119016828.1">
    <property type="nucleotide sequence ID" value="NZ_QXEV01000029.1"/>
</dbReference>
<evidence type="ECO:0000256" key="5">
    <source>
        <dbReference type="ARBA" id="ARBA00022598"/>
    </source>
</evidence>
<dbReference type="AlphaFoldDB" id="A0A397QTK4"/>
<dbReference type="PRINTS" id="PR01042">
    <property type="entry name" value="TRNASYNTHASP"/>
</dbReference>
<dbReference type="InterPro" id="IPR006195">
    <property type="entry name" value="aa-tRNA-synth_II"/>
</dbReference>
<dbReference type="HAMAP" id="MF_02075">
    <property type="entry name" value="Asp_tRNA_synth_type2"/>
    <property type="match status" value="1"/>
</dbReference>
<keyword evidence="4 10" id="KW-0963">Cytoplasm</keyword>
<feature type="binding site" evidence="10">
    <location>
        <position position="365"/>
    </location>
    <ligand>
        <name>L-aspartate</name>
        <dbReference type="ChEBI" id="CHEBI:29991"/>
    </ligand>
</feature>
<keyword evidence="8 10" id="KW-0648">Protein biosynthesis</keyword>
<evidence type="ECO:0000256" key="10">
    <source>
        <dbReference type="HAMAP-Rule" id="MF_02075"/>
    </source>
</evidence>
<accession>A0A397QTK4</accession>
<dbReference type="InterPro" id="IPR012340">
    <property type="entry name" value="NA-bd_OB-fold"/>
</dbReference>
<dbReference type="Pfam" id="PF01336">
    <property type="entry name" value="tRNA_anti-codon"/>
    <property type="match status" value="1"/>
</dbReference>
<dbReference type="GO" id="GO:0003723">
    <property type="term" value="F:RNA binding"/>
    <property type="evidence" value="ECO:0007669"/>
    <property type="project" value="TreeGrafter"/>
</dbReference>
<dbReference type="PROSITE" id="PS50862">
    <property type="entry name" value="AA_TRNA_LIGASE_II"/>
    <property type="match status" value="1"/>
</dbReference>
<feature type="binding site" evidence="10">
    <location>
        <position position="209"/>
    </location>
    <ligand>
        <name>L-aspartate</name>
        <dbReference type="ChEBI" id="CHEBI:29991"/>
    </ligand>
</feature>
<dbReference type="SUPFAM" id="SSF55681">
    <property type="entry name" value="Class II aaRS and biotin synthetases"/>
    <property type="match status" value="1"/>
</dbReference>
<comment type="subunit">
    <text evidence="3 10">Homodimer.</text>
</comment>
<keyword evidence="9 10" id="KW-0030">Aminoacyl-tRNA synthetase</keyword>
<keyword evidence="6 10" id="KW-0547">Nucleotide-binding</keyword>
<proteinExistence type="inferred from homology"/>
<comment type="catalytic activity">
    <reaction evidence="10">
        <text>tRNA(Asp) + L-aspartate + ATP = L-aspartyl-tRNA(Asp) + AMP + diphosphate</text>
        <dbReference type="Rhea" id="RHEA:19649"/>
        <dbReference type="Rhea" id="RHEA-COMP:9660"/>
        <dbReference type="Rhea" id="RHEA-COMP:9678"/>
        <dbReference type="ChEBI" id="CHEBI:29991"/>
        <dbReference type="ChEBI" id="CHEBI:30616"/>
        <dbReference type="ChEBI" id="CHEBI:33019"/>
        <dbReference type="ChEBI" id="CHEBI:78442"/>
        <dbReference type="ChEBI" id="CHEBI:78516"/>
        <dbReference type="ChEBI" id="CHEBI:456215"/>
        <dbReference type="EC" id="6.1.1.12"/>
    </reaction>
</comment>
<keyword evidence="7 10" id="KW-0067">ATP-binding</keyword>
<dbReference type="FunCoup" id="A0A397QTK4">
    <property type="interactions" value="367"/>
</dbReference>
<gene>
    <name evidence="10" type="primary">aspS</name>
    <name evidence="12" type="ORF">EI71_01750</name>
</gene>
<protein>
    <recommendedName>
        <fullName evidence="10">Aspartate--tRNA ligase</fullName>
        <ecNumber evidence="10">6.1.1.12</ecNumber>
    </recommendedName>
    <alternativeName>
        <fullName evidence="10">Aspartyl-tRNA synthetase</fullName>
        <shortName evidence="10">AspRS</shortName>
    </alternativeName>
</protein>
<dbReference type="Gene3D" id="2.40.50.140">
    <property type="entry name" value="Nucleic acid-binding proteins"/>
    <property type="match status" value="1"/>
</dbReference>
<dbReference type="SUPFAM" id="SSF50249">
    <property type="entry name" value="Nucleic acid-binding proteins"/>
    <property type="match status" value="1"/>
</dbReference>
<name>A0A397QTK4_9MOLU</name>
<evidence type="ECO:0000256" key="9">
    <source>
        <dbReference type="ARBA" id="ARBA00023146"/>
    </source>
</evidence>
<reference evidence="12 13" key="1">
    <citation type="submission" date="2018-08" db="EMBL/GenBank/DDBJ databases">
        <title>Genomic Encyclopedia of Archaeal and Bacterial Type Strains, Phase II (KMG-II): from individual species to whole genera.</title>
        <authorList>
            <person name="Goeker M."/>
        </authorList>
    </citation>
    <scope>NUCLEOTIDE SEQUENCE [LARGE SCALE GENOMIC DNA]</scope>
    <source>
        <strain evidence="12 13">ATCC 27112</strain>
    </source>
</reference>
<dbReference type="Gene3D" id="3.30.930.10">
    <property type="entry name" value="Bira Bifunctional Protein, Domain 2"/>
    <property type="match status" value="1"/>
</dbReference>
<evidence type="ECO:0000313" key="12">
    <source>
        <dbReference type="EMBL" id="RIA64920.1"/>
    </source>
</evidence>
<feature type="binding site" evidence="10">
    <location>
        <position position="358"/>
    </location>
    <ligand>
        <name>ATP</name>
        <dbReference type="ChEBI" id="CHEBI:30616"/>
    </ligand>
</feature>
<dbReference type="GO" id="GO:0017101">
    <property type="term" value="C:aminoacyl-tRNA synthetase multienzyme complex"/>
    <property type="evidence" value="ECO:0007669"/>
    <property type="project" value="TreeGrafter"/>
</dbReference>
<dbReference type="InterPro" id="IPR004523">
    <property type="entry name" value="Asp-tRNA_synthase_2"/>
</dbReference>
<dbReference type="OrthoDB" id="9802326at2"/>
<comment type="caution">
    <text evidence="10">Lacks conserved residue(s) required for the propagation of feature annotation.</text>
</comment>
<feature type="binding site" evidence="10">
    <location>
        <position position="165"/>
    </location>
    <ligand>
        <name>L-aspartate</name>
        <dbReference type="ChEBI" id="CHEBI:29991"/>
    </ligand>
</feature>
<dbReference type="InterPro" id="IPR045864">
    <property type="entry name" value="aa-tRNA-synth_II/BPL/LPL"/>
</dbReference>
<feature type="binding site" evidence="10">
    <location>
        <begin position="405"/>
        <end position="408"/>
    </location>
    <ligand>
        <name>ATP</name>
        <dbReference type="ChEBI" id="CHEBI:30616"/>
    </ligand>
</feature>
<dbReference type="PANTHER" id="PTHR43450">
    <property type="entry name" value="ASPARTYL-TRNA SYNTHETASE"/>
    <property type="match status" value="1"/>
</dbReference>
<evidence type="ECO:0000256" key="1">
    <source>
        <dbReference type="ARBA" id="ARBA00004496"/>
    </source>
</evidence>